<name>A0ABQ6PSL2_9BACT</name>
<dbReference type="PROSITE" id="PS51257">
    <property type="entry name" value="PROKAR_LIPOPROTEIN"/>
    <property type="match status" value="1"/>
</dbReference>
<dbReference type="Gene3D" id="3.10.450.50">
    <property type="match status" value="1"/>
</dbReference>
<dbReference type="InterPro" id="IPR032710">
    <property type="entry name" value="NTF2-like_dom_sf"/>
</dbReference>
<reference evidence="2 3" key="1">
    <citation type="submission" date="2023-08" db="EMBL/GenBank/DDBJ databases">
        <title>Draft genome sequence of Algoriphagus confluentis.</title>
        <authorList>
            <person name="Takatani N."/>
            <person name="Hosokawa M."/>
            <person name="Sawabe T."/>
        </authorList>
    </citation>
    <scope>NUCLEOTIDE SEQUENCE [LARGE SCALE GENOMIC DNA]</scope>
    <source>
        <strain evidence="2 3">NBRC 111222</strain>
    </source>
</reference>
<dbReference type="SUPFAM" id="SSF54427">
    <property type="entry name" value="NTF2-like"/>
    <property type="match status" value="1"/>
</dbReference>
<accession>A0ABQ6PSL2</accession>
<feature type="domain" description="DUF4440" evidence="1">
    <location>
        <begin position="54"/>
        <end position="157"/>
    </location>
</feature>
<evidence type="ECO:0000313" key="3">
    <source>
        <dbReference type="Proteomes" id="UP001338309"/>
    </source>
</evidence>
<dbReference type="EMBL" id="BTPD01000013">
    <property type="protein sequence ID" value="GMQ30954.1"/>
    <property type="molecule type" value="Genomic_DNA"/>
</dbReference>
<keyword evidence="3" id="KW-1185">Reference proteome</keyword>
<gene>
    <name evidence="2" type="ORF">Aconfl_35970</name>
</gene>
<dbReference type="RefSeq" id="WP_338225657.1">
    <property type="nucleotide sequence ID" value="NZ_BTPD01000013.1"/>
</dbReference>
<protein>
    <recommendedName>
        <fullName evidence="1">DUF4440 domain-containing protein</fullName>
    </recommendedName>
</protein>
<evidence type="ECO:0000313" key="2">
    <source>
        <dbReference type="EMBL" id="GMQ30954.1"/>
    </source>
</evidence>
<comment type="caution">
    <text evidence="2">The sequence shown here is derived from an EMBL/GenBank/DDBJ whole genome shotgun (WGS) entry which is preliminary data.</text>
</comment>
<dbReference type="InterPro" id="IPR027843">
    <property type="entry name" value="DUF4440"/>
</dbReference>
<dbReference type="Proteomes" id="UP001338309">
    <property type="component" value="Unassembled WGS sequence"/>
</dbReference>
<proteinExistence type="predicted"/>
<organism evidence="2 3">
    <name type="scientific">Algoriphagus confluentis</name>
    <dbReference type="NCBI Taxonomy" id="1697556"/>
    <lineage>
        <taxon>Bacteria</taxon>
        <taxon>Pseudomonadati</taxon>
        <taxon>Bacteroidota</taxon>
        <taxon>Cytophagia</taxon>
        <taxon>Cytophagales</taxon>
        <taxon>Cyclobacteriaceae</taxon>
        <taxon>Algoriphagus</taxon>
    </lineage>
</organism>
<sequence>MNCLKLPILALILYSCSQKAENPSHLSNSEMAEPLAISGKDSLEIKKIISIQTTNGNFEEREKVWAEDGRWLQAFGRVFYGRDTIISFIKVLHSNPGYAESTTNQYSDPEIKFLRPDVVVVHQYHEREGQVINGEVTPTRRINTTYIITKENGTWLLRDKVTMDERPRTQN</sequence>
<evidence type="ECO:0000259" key="1">
    <source>
        <dbReference type="Pfam" id="PF14534"/>
    </source>
</evidence>
<dbReference type="Pfam" id="PF14534">
    <property type="entry name" value="DUF4440"/>
    <property type="match status" value="1"/>
</dbReference>